<accession>A0A834IJP0</accession>
<organism evidence="1 2">
    <name type="scientific">Rhynchophorus ferrugineus</name>
    <name type="common">Red palm weevil</name>
    <name type="synonym">Curculio ferrugineus</name>
    <dbReference type="NCBI Taxonomy" id="354439"/>
    <lineage>
        <taxon>Eukaryota</taxon>
        <taxon>Metazoa</taxon>
        <taxon>Ecdysozoa</taxon>
        <taxon>Arthropoda</taxon>
        <taxon>Hexapoda</taxon>
        <taxon>Insecta</taxon>
        <taxon>Pterygota</taxon>
        <taxon>Neoptera</taxon>
        <taxon>Endopterygota</taxon>
        <taxon>Coleoptera</taxon>
        <taxon>Polyphaga</taxon>
        <taxon>Cucujiformia</taxon>
        <taxon>Curculionidae</taxon>
        <taxon>Dryophthorinae</taxon>
        <taxon>Rhynchophorus</taxon>
    </lineage>
</organism>
<comment type="caution">
    <text evidence="1">The sequence shown here is derived from an EMBL/GenBank/DDBJ whole genome shotgun (WGS) entry which is preliminary data.</text>
</comment>
<gene>
    <name evidence="1" type="ORF">GWI33_006840</name>
</gene>
<evidence type="ECO:0000313" key="2">
    <source>
        <dbReference type="Proteomes" id="UP000625711"/>
    </source>
</evidence>
<keyword evidence="2" id="KW-1185">Reference proteome</keyword>
<protein>
    <submittedName>
        <fullName evidence="1">Uncharacterized protein</fullName>
    </submittedName>
</protein>
<reference evidence="1" key="1">
    <citation type="submission" date="2020-08" db="EMBL/GenBank/DDBJ databases">
        <title>Genome sequencing and assembly of the red palm weevil Rhynchophorus ferrugineus.</title>
        <authorList>
            <person name="Dias G.B."/>
            <person name="Bergman C.M."/>
            <person name="Manee M."/>
        </authorList>
    </citation>
    <scope>NUCLEOTIDE SEQUENCE</scope>
    <source>
        <strain evidence="1">AA-2017</strain>
        <tissue evidence="1">Whole larva</tissue>
    </source>
</reference>
<evidence type="ECO:0000313" key="1">
    <source>
        <dbReference type="EMBL" id="KAF7279678.1"/>
    </source>
</evidence>
<dbReference type="EMBL" id="JAACXV010000346">
    <property type="protein sequence ID" value="KAF7279678.1"/>
    <property type="molecule type" value="Genomic_DNA"/>
</dbReference>
<proteinExistence type="predicted"/>
<sequence>MDEDRYYNTIIRNARQTFYCIETFSDVDPSLTSPLSYLLRYPKDGLCRTLRNLVANVEKSELANSEEAIAMSLKKEFDVGYRLTLHVKKNTTNMDNTVEKLINQITINVSKIIRNYIICHIHDGNEVMLILPKRTKCVELCEFLESEHLEIEHISINTIPNKYIKQTWILMAIYFKGLGGHFILLMDENANIAGAVERLSDQIRINIPEDIRDDIIYCKPDGNESVNILSKGNRCSELLDFLKCNMRYFGIQNIIFKVGHASTT</sequence>
<dbReference type="Proteomes" id="UP000625711">
    <property type="component" value="Unassembled WGS sequence"/>
</dbReference>
<dbReference type="AlphaFoldDB" id="A0A834IJP0"/>
<name>A0A834IJP0_RHYFE</name>